<dbReference type="InterPro" id="IPR052654">
    <property type="entry name" value="CS_Sulfotransferase"/>
</dbReference>
<sequence length="122" mass="14366">MCTPFSKPLLRAWSHTIIILHLWSIGNNNNCSLAARIVITLYFVVCTLQKPPTFLPDYKNPCWLDGNTFRCLPYFQLIGMCKSATSDLFKRLHMHPDIIPNRGIFGKEIWYWSWRRFETSKL</sequence>
<reference evidence="1" key="2">
    <citation type="submission" date="2020-11" db="EMBL/GenBank/DDBJ databases">
        <authorList>
            <person name="McCartney M.A."/>
            <person name="Auch B."/>
            <person name="Kono T."/>
            <person name="Mallez S."/>
            <person name="Becker A."/>
            <person name="Gohl D.M."/>
            <person name="Silverstein K.A.T."/>
            <person name="Koren S."/>
            <person name="Bechman K.B."/>
            <person name="Herman A."/>
            <person name="Abrahante J.E."/>
            <person name="Garbe J."/>
        </authorList>
    </citation>
    <scope>NUCLEOTIDE SEQUENCE</scope>
    <source>
        <strain evidence="1">Duluth1</strain>
        <tissue evidence="1">Whole animal</tissue>
    </source>
</reference>
<dbReference type="SUPFAM" id="SSF52540">
    <property type="entry name" value="P-loop containing nucleoside triphosphate hydrolases"/>
    <property type="match status" value="1"/>
</dbReference>
<protein>
    <submittedName>
        <fullName evidence="1">Uncharacterized protein</fullName>
    </submittedName>
</protein>
<dbReference type="InterPro" id="IPR027417">
    <property type="entry name" value="P-loop_NTPase"/>
</dbReference>
<dbReference type="PANTHER" id="PTHR15723">
    <property type="entry name" value="CARBOHYDRATE SULFOTRANSFERASE 15"/>
    <property type="match status" value="1"/>
</dbReference>
<evidence type="ECO:0000313" key="1">
    <source>
        <dbReference type="EMBL" id="KAH3867493.1"/>
    </source>
</evidence>
<comment type="caution">
    <text evidence="1">The sequence shown here is derived from an EMBL/GenBank/DDBJ whole genome shotgun (WGS) entry which is preliminary data.</text>
</comment>
<dbReference type="Proteomes" id="UP000828390">
    <property type="component" value="Unassembled WGS sequence"/>
</dbReference>
<accession>A0A9D4RH94</accession>
<dbReference type="PANTHER" id="PTHR15723:SF0">
    <property type="entry name" value="CARBOHYDRATE SULFOTRANSFERASE 15"/>
    <property type="match status" value="1"/>
</dbReference>
<dbReference type="GO" id="GO:0050659">
    <property type="term" value="F:N-acetylgalactosamine 4-sulfate 6-O-sulfotransferase activity"/>
    <property type="evidence" value="ECO:0007669"/>
    <property type="project" value="TreeGrafter"/>
</dbReference>
<dbReference type="GO" id="GO:0019319">
    <property type="term" value="P:hexose biosynthetic process"/>
    <property type="evidence" value="ECO:0007669"/>
    <property type="project" value="TreeGrafter"/>
</dbReference>
<dbReference type="Gene3D" id="3.40.50.300">
    <property type="entry name" value="P-loop containing nucleotide triphosphate hydrolases"/>
    <property type="match status" value="1"/>
</dbReference>
<proteinExistence type="predicted"/>
<evidence type="ECO:0000313" key="2">
    <source>
        <dbReference type="Proteomes" id="UP000828390"/>
    </source>
</evidence>
<dbReference type="EMBL" id="JAIWYP010000002">
    <property type="protein sequence ID" value="KAH3867493.1"/>
    <property type="molecule type" value="Genomic_DNA"/>
</dbReference>
<dbReference type="AlphaFoldDB" id="A0A9D4RH94"/>
<keyword evidence="2" id="KW-1185">Reference proteome</keyword>
<gene>
    <name evidence="1" type="ORF">DPMN_030622</name>
</gene>
<reference evidence="1" key="1">
    <citation type="journal article" date="2019" name="bioRxiv">
        <title>The Genome of the Zebra Mussel, Dreissena polymorpha: A Resource for Invasive Species Research.</title>
        <authorList>
            <person name="McCartney M.A."/>
            <person name="Auch B."/>
            <person name="Kono T."/>
            <person name="Mallez S."/>
            <person name="Zhang Y."/>
            <person name="Obille A."/>
            <person name="Becker A."/>
            <person name="Abrahante J.E."/>
            <person name="Garbe J."/>
            <person name="Badalamenti J.P."/>
            <person name="Herman A."/>
            <person name="Mangelson H."/>
            <person name="Liachko I."/>
            <person name="Sullivan S."/>
            <person name="Sone E.D."/>
            <person name="Koren S."/>
            <person name="Silverstein K.A.T."/>
            <person name="Beckman K.B."/>
            <person name="Gohl D.M."/>
        </authorList>
    </citation>
    <scope>NUCLEOTIDE SEQUENCE</scope>
    <source>
        <strain evidence="1">Duluth1</strain>
        <tissue evidence="1">Whole animal</tissue>
    </source>
</reference>
<name>A0A9D4RH94_DREPO</name>
<organism evidence="1 2">
    <name type="scientific">Dreissena polymorpha</name>
    <name type="common">Zebra mussel</name>
    <name type="synonym">Mytilus polymorpha</name>
    <dbReference type="NCBI Taxonomy" id="45954"/>
    <lineage>
        <taxon>Eukaryota</taxon>
        <taxon>Metazoa</taxon>
        <taxon>Spiralia</taxon>
        <taxon>Lophotrochozoa</taxon>
        <taxon>Mollusca</taxon>
        <taxon>Bivalvia</taxon>
        <taxon>Autobranchia</taxon>
        <taxon>Heteroconchia</taxon>
        <taxon>Euheterodonta</taxon>
        <taxon>Imparidentia</taxon>
        <taxon>Neoheterodontei</taxon>
        <taxon>Myida</taxon>
        <taxon>Dreissenoidea</taxon>
        <taxon>Dreissenidae</taxon>
        <taxon>Dreissena</taxon>
    </lineage>
</organism>